<dbReference type="EMBL" id="DF973534">
    <property type="protein sequence ID" value="GAU33701.1"/>
    <property type="molecule type" value="Genomic_DNA"/>
</dbReference>
<keyword evidence="1" id="KW-0175">Coiled coil</keyword>
<gene>
    <name evidence="3" type="ORF">TSUD_148520</name>
</gene>
<organism evidence="3 4">
    <name type="scientific">Trifolium subterraneum</name>
    <name type="common">Subterranean clover</name>
    <dbReference type="NCBI Taxonomy" id="3900"/>
    <lineage>
        <taxon>Eukaryota</taxon>
        <taxon>Viridiplantae</taxon>
        <taxon>Streptophyta</taxon>
        <taxon>Embryophyta</taxon>
        <taxon>Tracheophyta</taxon>
        <taxon>Spermatophyta</taxon>
        <taxon>Magnoliopsida</taxon>
        <taxon>eudicotyledons</taxon>
        <taxon>Gunneridae</taxon>
        <taxon>Pentapetalae</taxon>
        <taxon>rosids</taxon>
        <taxon>fabids</taxon>
        <taxon>Fabales</taxon>
        <taxon>Fabaceae</taxon>
        <taxon>Papilionoideae</taxon>
        <taxon>50 kb inversion clade</taxon>
        <taxon>NPAAA clade</taxon>
        <taxon>Hologalegina</taxon>
        <taxon>IRL clade</taxon>
        <taxon>Trifolieae</taxon>
        <taxon>Trifolium</taxon>
    </lineage>
</organism>
<protein>
    <recommendedName>
        <fullName evidence="2">DUF7745 domain-containing protein</fullName>
    </recommendedName>
</protein>
<reference evidence="4" key="1">
    <citation type="journal article" date="2017" name="Front. Plant Sci.">
        <title>Climate Clever Clovers: New Paradigm to Reduce the Environmental Footprint of Ruminants by Breeding Low Methanogenic Forages Utilizing Haplotype Variation.</title>
        <authorList>
            <person name="Kaur P."/>
            <person name="Appels R."/>
            <person name="Bayer P.E."/>
            <person name="Keeble-Gagnere G."/>
            <person name="Wang J."/>
            <person name="Hirakawa H."/>
            <person name="Shirasawa K."/>
            <person name="Vercoe P."/>
            <person name="Stefanova K."/>
            <person name="Durmic Z."/>
            <person name="Nichols P."/>
            <person name="Revell C."/>
            <person name="Isobe S.N."/>
            <person name="Edwards D."/>
            <person name="Erskine W."/>
        </authorList>
    </citation>
    <scope>NUCLEOTIDE SEQUENCE [LARGE SCALE GENOMIC DNA]</scope>
    <source>
        <strain evidence="4">cv. Daliak</strain>
    </source>
</reference>
<name>A0A2Z6MQQ0_TRISU</name>
<keyword evidence="4" id="KW-1185">Reference proteome</keyword>
<evidence type="ECO:0000259" key="2">
    <source>
        <dbReference type="Pfam" id="PF24924"/>
    </source>
</evidence>
<feature type="domain" description="DUF7745" evidence="2">
    <location>
        <begin position="1"/>
        <end position="64"/>
    </location>
</feature>
<proteinExistence type="predicted"/>
<accession>A0A2Z6MQQ0</accession>
<sequence>MRCFLFQDFQLAPTLEEFEGIEGIPPKDKGPYVEIGRYPNVEKLAKVLNIDEIEFAKSVKTKGNDKIIEDINKRVSLKEEERLKVRECLRGANSQLEKKNQELHHLKGEWKKSQVNGSELREELEGAKRDLNGMVSKYEEHVWRERLKKEAIERELARNQFELENERENLEEYKKFIDRQGEICETLKRESEAWERRYRNLVDTVESGTLFRILRRDGAHWEGMFSKLAKLANDVIRDIPAKLEDADMAIHPLNAPPEVFSFIEFCKTMMRNFEEKIKEAEKIKAA</sequence>
<evidence type="ECO:0000313" key="4">
    <source>
        <dbReference type="Proteomes" id="UP000242715"/>
    </source>
</evidence>
<feature type="coiled-coil region" evidence="1">
    <location>
        <begin position="89"/>
        <end position="204"/>
    </location>
</feature>
<dbReference type="Proteomes" id="UP000242715">
    <property type="component" value="Unassembled WGS sequence"/>
</dbReference>
<dbReference type="InterPro" id="IPR056647">
    <property type="entry name" value="DUF7745"/>
</dbReference>
<dbReference type="AlphaFoldDB" id="A0A2Z6MQQ0"/>
<evidence type="ECO:0000313" key="3">
    <source>
        <dbReference type="EMBL" id="GAU33701.1"/>
    </source>
</evidence>
<evidence type="ECO:0000256" key="1">
    <source>
        <dbReference type="SAM" id="Coils"/>
    </source>
</evidence>
<dbReference type="Pfam" id="PF24924">
    <property type="entry name" value="DUF7745"/>
    <property type="match status" value="1"/>
</dbReference>